<evidence type="ECO:0000313" key="2">
    <source>
        <dbReference type="EMBL" id="KAL1235401.1"/>
    </source>
</evidence>
<gene>
    <name evidence="2" type="ORF">TSPI_04233</name>
</gene>
<comment type="caution">
    <text evidence="2">The sequence shown here is derived from an EMBL/GenBank/DDBJ whole genome shotgun (WGS) entry which is preliminary data.</text>
</comment>
<organism evidence="2 3">
    <name type="scientific">Trichinella spiralis</name>
    <name type="common">Trichina worm</name>
    <dbReference type="NCBI Taxonomy" id="6334"/>
    <lineage>
        <taxon>Eukaryota</taxon>
        <taxon>Metazoa</taxon>
        <taxon>Ecdysozoa</taxon>
        <taxon>Nematoda</taxon>
        <taxon>Enoplea</taxon>
        <taxon>Dorylaimia</taxon>
        <taxon>Trichinellida</taxon>
        <taxon>Trichinellidae</taxon>
        <taxon>Trichinella</taxon>
    </lineage>
</organism>
<dbReference type="GO" id="GO:0016779">
    <property type="term" value="F:nucleotidyltransferase activity"/>
    <property type="evidence" value="ECO:0007669"/>
    <property type="project" value="UniProtKB-KW"/>
</dbReference>
<accession>A0ABR3KDL0</accession>
<dbReference type="Proteomes" id="UP001558632">
    <property type="component" value="Unassembled WGS sequence"/>
</dbReference>
<feature type="compositionally biased region" description="Low complexity" evidence="1">
    <location>
        <begin position="52"/>
        <end position="74"/>
    </location>
</feature>
<reference evidence="2 3" key="1">
    <citation type="submission" date="2024-07" db="EMBL/GenBank/DDBJ databases">
        <title>Enhanced genomic and transcriptomic resources for Trichinella pseudospiralis and T. spiralis underpin the discovery of pronounced molecular differences between stages and species.</title>
        <authorList>
            <person name="Pasi K.K."/>
            <person name="La Rosa G."/>
            <person name="Gomez-Morales M.A."/>
            <person name="Tosini F."/>
            <person name="Sumanam S."/>
            <person name="Young N.D."/>
            <person name="Chang B.C."/>
            <person name="Robin G.B."/>
        </authorList>
    </citation>
    <scope>NUCLEOTIDE SEQUENCE [LARGE SCALE GENOMIC DNA]</scope>
    <source>
        <strain evidence="2">ISS534</strain>
    </source>
</reference>
<sequence length="84" mass="9032">MDGDRRALAGQERHNYLPNTLIRSTAGRMLAPLATAEEIDVLQAEEAVQVCTSTSSSESSSRSSNRTSSSAWSSEMTAVKLEAK</sequence>
<keyword evidence="2" id="KW-0808">Transferase</keyword>
<name>A0ABR3KDL0_TRISP</name>
<evidence type="ECO:0000313" key="3">
    <source>
        <dbReference type="Proteomes" id="UP001558632"/>
    </source>
</evidence>
<protein>
    <submittedName>
        <fullName evidence="2">Adenylyltransferase and sulfurtransferase uba4</fullName>
    </submittedName>
</protein>
<evidence type="ECO:0000256" key="1">
    <source>
        <dbReference type="SAM" id="MobiDB-lite"/>
    </source>
</evidence>
<feature type="region of interest" description="Disordered" evidence="1">
    <location>
        <begin position="50"/>
        <end position="84"/>
    </location>
</feature>
<proteinExistence type="predicted"/>
<keyword evidence="3" id="KW-1185">Reference proteome</keyword>
<dbReference type="EMBL" id="JBEUSY010000377">
    <property type="protein sequence ID" value="KAL1235401.1"/>
    <property type="molecule type" value="Genomic_DNA"/>
</dbReference>
<keyword evidence="2" id="KW-0548">Nucleotidyltransferase</keyword>